<dbReference type="PANTHER" id="PTHR23509">
    <property type="entry name" value="PA-PL1 PHOSPHOLIPASE FAMILY"/>
    <property type="match status" value="1"/>
</dbReference>
<dbReference type="PROSITE" id="PS51043">
    <property type="entry name" value="DDHD"/>
    <property type="match status" value="1"/>
</dbReference>
<feature type="region of interest" description="Disordered" evidence="1">
    <location>
        <begin position="583"/>
        <end position="605"/>
    </location>
</feature>
<reference evidence="4" key="1">
    <citation type="submission" date="2019-06" db="EMBL/GenBank/DDBJ databases">
        <authorList>
            <person name="Broberg M."/>
        </authorList>
    </citation>
    <scope>NUCLEOTIDE SEQUENCE [LARGE SCALE GENOMIC DNA]</scope>
</reference>
<reference evidence="3 4" key="2">
    <citation type="submission" date="2021-10" db="EMBL/GenBank/DDBJ databases">
        <authorList>
            <person name="Piombo E."/>
        </authorList>
    </citation>
    <scope>NUCLEOTIDE SEQUENCE [LARGE SCALE GENOMIC DNA]</scope>
</reference>
<dbReference type="InterPro" id="IPR058055">
    <property type="entry name" value="PA-PLA1"/>
</dbReference>
<sequence length="1041" mass="114301">MTRDRESSESMAAGHTYGSKCRLAPVSRTNNEDGMPPIEAQFFYASLIPIDDPLSTTSTAAGSEPKSSKLPLRPFARGDNNALEKAWLALQTEEDRKDHELARKGRKHIASGPYASSARREFLVQNIALKHWQKHGSNFEPLAPSLPVDASFTSQADSLCCAELAVDVTAELEGNFCSLARVGNPDLKIEHVLRDVMEAIIRISQSTQAALDSKPDTISRPRASSLAQPNHNPPSPSTDHKVRSNTDARNNADPRENPTGSARDFETRYRSGSQVTNRSSRPQTPAEKIIPSRPPVLDDGISGKPFVRVGSVEAHSPKIGSSLPKSESLALGSSPGGAQLPASIREQSLGHVESFEDSKSSNATNTKYSKNPVDVAVGVSRLHMVTLPALQMKPIYWSPVNDLATVTRSTWFYRDTMLPIPPAVANQLEAGFHELRPWTDTWSDEIRCAIDVGPLGEEKVSHRLWPETTGASKTASESYPTPPPISSNPYCAARCFRGDAAAEGSIDPLKKEAELEDPSMAPIRPFAQYHIIYKNETEAFMLKPSLKPSSYYGRKPVSKIMKGLTVGIPVVRGFDRNKWDRIHRKKQTPSEPGVSAASESHENQGHDVCPACKADKERGQVKDLLLVAHGIGQKFAERVESFHFTHAINGFRRAINIELGNPMVHQILPEGHNGIMVLPLNWRMGLSFEDGGPLSNEDQAEEAPESFGLKDIEPPTIPAVRSMISDVMFDIPFYMSHHKGKMIKALVSEANRVYRLWCRNNPGFSENGRVHLIGHSLGSAMALEILSRQPTYVPPLNLSQAEPESGFFEFDTRNLFLAGSPAGFFLLLERGALVPRRGRRKAGIEPGDAEASDVVGEAGTFGCLAVDNIYNILAKEDPIAYLLNGSVDPNYASSLKVAHVPSATPSFFQSMGDAMRQVIPGVAPAPNPLALDQALDRPPTFRLPSQLELEVHDFTREELAEKKAYLLNDNGQIDYYLRSGGGPLEIQYLNMLSAHTSYWTNQDFIRMICVEVGRKPGRKNTLPAMRAVKAKKRVIPNTGSH</sequence>
<dbReference type="Proteomes" id="UP000754883">
    <property type="component" value="Unassembled WGS sequence"/>
</dbReference>
<feature type="region of interest" description="Disordered" evidence="1">
    <location>
        <begin position="1"/>
        <end position="34"/>
    </location>
</feature>
<feature type="compositionally biased region" description="Basic and acidic residues" evidence="1">
    <location>
        <begin position="238"/>
        <end position="256"/>
    </location>
</feature>
<feature type="region of interest" description="Disordered" evidence="1">
    <location>
        <begin position="54"/>
        <end position="75"/>
    </location>
</feature>
<feature type="region of interest" description="Disordered" evidence="1">
    <location>
        <begin position="206"/>
        <end position="302"/>
    </location>
</feature>
<proteinExistence type="predicted"/>
<dbReference type="InterPro" id="IPR004177">
    <property type="entry name" value="DDHD_dom"/>
</dbReference>
<protein>
    <recommendedName>
        <fullName evidence="2">DDHD domain-containing protein</fullName>
    </recommendedName>
</protein>
<feature type="compositionally biased region" description="Polar residues" evidence="1">
    <location>
        <begin position="270"/>
        <end position="283"/>
    </location>
</feature>
<feature type="domain" description="DDHD" evidence="2">
    <location>
        <begin position="808"/>
        <end position="1014"/>
    </location>
</feature>
<gene>
    <name evidence="3" type="ORF">CBYS24578_00007653</name>
</gene>
<dbReference type="PANTHER" id="PTHR23509:SF6">
    <property type="entry name" value="PHOSPHOLIPASE C1020.13C-RELATED"/>
    <property type="match status" value="1"/>
</dbReference>
<dbReference type="InterPro" id="IPR029058">
    <property type="entry name" value="AB_hydrolase_fold"/>
</dbReference>
<dbReference type="Pfam" id="PF02862">
    <property type="entry name" value="DDHD"/>
    <property type="match status" value="2"/>
</dbReference>
<accession>A0A9N9Y168</accession>
<feature type="region of interest" description="Disordered" evidence="1">
    <location>
        <begin position="314"/>
        <end position="341"/>
    </location>
</feature>
<dbReference type="GO" id="GO:0004620">
    <property type="term" value="F:phospholipase activity"/>
    <property type="evidence" value="ECO:0007669"/>
    <property type="project" value="TreeGrafter"/>
</dbReference>
<dbReference type="GO" id="GO:0046872">
    <property type="term" value="F:metal ion binding"/>
    <property type="evidence" value="ECO:0007669"/>
    <property type="project" value="InterPro"/>
</dbReference>
<dbReference type="OrthoDB" id="69269at2759"/>
<dbReference type="EMBL" id="CABFNO020001317">
    <property type="protein sequence ID" value="CAG9980797.1"/>
    <property type="molecule type" value="Genomic_DNA"/>
</dbReference>
<organism evidence="3 4">
    <name type="scientific">Clonostachys byssicola</name>
    <dbReference type="NCBI Taxonomy" id="160290"/>
    <lineage>
        <taxon>Eukaryota</taxon>
        <taxon>Fungi</taxon>
        <taxon>Dikarya</taxon>
        <taxon>Ascomycota</taxon>
        <taxon>Pezizomycotina</taxon>
        <taxon>Sordariomycetes</taxon>
        <taxon>Hypocreomycetidae</taxon>
        <taxon>Hypocreales</taxon>
        <taxon>Bionectriaceae</taxon>
        <taxon>Clonostachys</taxon>
    </lineage>
</organism>
<evidence type="ECO:0000313" key="4">
    <source>
        <dbReference type="Proteomes" id="UP000754883"/>
    </source>
</evidence>
<evidence type="ECO:0000256" key="1">
    <source>
        <dbReference type="SAM" id="MobiDB-lite"/>
    </source>
</evidence>
<name>A0A9N9Y168_9HYPO</name>
<evidence type="ECO:0000313" key="3">
    <source>
        <dbReference type="EMBL" id="CAG9980797.1"/>
    </source>
</evidence>
<dbReference type="GO" id="GO:0005737">
    <property type="term" value="C:cytoplasm"/>
    <property type="evidence" value="ECO:0007669"/>
    <property type="project" value="TreeGrafter"/>
</dbReference>
<evidence type="ECO:0000259" key="2">
    <source>
        <dbReference type="PROSITE" id="PS51043"/>
    </source>
</evidence>
<dbReference type="AlphaFoldDB" id="A0A9N9Y168"/>
<comment type="caution">
    <text evidence="3">The sequence shown here is derived from an EMBL/GenBank/DDBJ whole genome shotgun (WGS) entry which is preliminary data.</text>
</comment>
<keyword evidence="4" id="KW-1185">Reference proteome</keyword>
<dbReference type="SMART" id="SM01127">
    <property type="entry name" value="DDHD"/>
    <property type="match status" value="1"/>
</dbReference>
<dbReference type="SUPFAM" id="SSF53474">
    <property type="entry name" value="alpha/beta-Hydrolases"/>
    <property type="match status" value="1"/>
</dbReference>